<feature type="domain" description="Inhibitor I9" evidence="9">
    <location>
        <begin position="138"/>
        <end position="218"/>
    </location>
</feature>
<feature type="active site" description="Charge relay system" evidence="5">
    <location>
        <position position="297"/>
    </location>
</feature>
<name>A0A1Y2F0Y0_9FUNG</name>
<comment type="similarity">
    <text evidence="1 5 6">Belongs to the peptidase S8 family.</text>
</comment>
<dbReference type="Gene3D" id="3.40.50.200">
    <property type="entry name" value="Peptidase S8/S53 domain"/>
    <property type="match status" value="1"/>
</dbReference>
<sequence>MRISKRKYILSILFLPILLAHPIDFEILEKKVIRIKGKNFTKSNILSTQYGNKNSVRNRSRNQNEKEELIFNNNDYNYSSRHLEKNNNDPVVDDTRYEHSFNKFHFIHRFYKRPNETKHRIKKQQYLPKKAPVYIPDQYIVLFKKDAEDLTIQQHIEQLYSNIQIKNKAKGHQKNEIQHVYNIDGFRGYHGKFDEATIKMIKESSEVLSIERDQRIRINELNVQSNAPWNLSRISRRQFLENNMNKNKYVYRHSSGQHVTVYIIDTGVNIDHVEFEGRARWGATFSEEIEKTDLNGHGTHVAGIIGGRIYGVAKKVNIVAIKVVNKDGEGSLSSVIQGLEFAINDHLKRKKENENVSSFPTNSIVNFSIGGPLSTILNRAVDTAVRNGINIITAAGNEYGDACEASPASSINAITVAAINKNDEMTDYSNHGNCVNVFAPGEDIESAWIGDSNNLINSLSGTSMASPHVAGVVALLLDSEDYANYTPEQIRNLIEKKSTKNMVKKIPIWSTTPNRIIYSMPPVKGTEFADNDKANDNDPDDLDDIQIAIVNSISINY</sequence>
<dbReference type="PROSITE" id="PS00136">
    <property type="entry name" value="SUBTILASE_ASP"/>
    <property type="match status" value="1"/>
</dbReference>
<dbReference type="Proteomes" id="UP000193920">
    <property type="component" value="Unassembled WGS sequence"/>
</dbReference>
<evidence type="ECO:0000256" key="2">
    <source>
        <dbReference type="ARBA" id="ARBA00022670"/>
    </source>
</evidence>
<evidence type="ECO:0000256" key="4">
    <source>
        <dbReference type="ARBA" id="ARBA00022825"/>
    </source>
</evidence>
<gene>
    <name evidence="10" type="ORF">LY90DRAFT_665278</name>
</gene>
<protein>
    <submittedName>
        <fullName evidence="10">Subtilisin-like protein</fullName>
    </submittedName>
</protein>
<feature type="domain" description="Peptidase S8/S53" evidence="8">
    <location>
        <begin position="256"/>
        <end position="501"/>
    </location>
</feature>
<dbReference type="EMBL" id="MCOG01000019">
    <property type="protein sequence ID" value="ORY77500.1"/>
    <property type="molecule type" value="Genomic_DNA"/>
</dbReference>
<dbReference type="SUPFAM" id="SSF52743">
    <property type="entry name" value="Subtilisin-like"/>
    <property type="match status" value="1"/>
</dbReference>
<keyword evidence="3 5" id="KW-0378">Hydrolase</keyword>
<comment type="caution">
    <text evidence="10">The sequence shown here is derived from an EMBL/GenBank/DDBJ whole genome shotgun (WGS) entry which is preliminary data.</text>
</comment>
<keyword evidence="11" id="KW-1185">Reference proteome</keyword>
<dbReference type="InterPro" id="IPR050131">
    <property type="entry name" value="Peptidase_S8_subtilisin-like"/>
</dbReference>
<evidence type="ECO:0000256" key="5">
    <source>
        <dbReference type="PROSITE-ProRule" id="PRU01240"/>
    </source>
</evidence>
<dbReference type="PROSITE" id="PS51892">
    <property type="entry name" value="SUBTILASE"/>
    <property type="match status" value="1"/>
</dbReference>
<dbReference type="GO" id="GO:0005615">
    <property type="term" value="C:extracellular space"/>
    <property type="evidence" value="ECO:0007669"/>
    <property type="project" value="TreeGrafter"/>
</dbReference>
<dbReference type="PANTHER" id="PTHR43806:SF13">
    <property type="entry name" value="SUBTILASE-TYPE PROTEINASE RRT12"/>
    <property type="match status" value="1"/>
</dbReference>
<feature type="active site" description="Charge relay system" evidence="5">
    <location>
        <position position="463"/>
    </location>
</feature>
<evidence type="ECO:0000256" key="3">
    <source>
        <dbReference type="ARBA" id="ARBA00022801"/>
    </source>
</evidence>
<dbReference type="GO" id="GO:0006508">
    <property type="term" value="P:proteolysis"/>
    <property type="evidence" value="ECO:0007669"/>
    <property type="project" value="UniProtKB-KW"/>
</dbReference>
<dbReference type="InterPro" id="IPR010259">
    <property type="entry name" value="S8pro/Inhibitor_I9"/>
</dbReference>
<dbReference type="InterPro" id="IPR023828">
    <property type="entry name" value="Peptidase_S8_Ser-AS"/>
</dbReference>
<dbReference type="InterPro" id="IPR037045">
    <property type="entry name" value="S8pro/Inhibitor_I9_sf"/>
</dbReference>
<dbReference type="InterPro" id="IPR036852">
    <property type="entry name" value="Peptidase_S8/S53_dom_sf"/>
</dbReference>
<keyword evidence="2 5" id="KW-0645">Protease</keyword>
<feature type="signal peptide" evidence="7">
    <location>
        <begin position="1"/>
        <end position="20"/>
    </location>
</feature>
<dbReference type="InterPro" id="IPR000209">
    <property type="entry name" value="Peptidase_S8/S53_dom"/>
</dbReference>
<dbReference type="PROSITE" id="PS00138">
    <property type="entry name" value="SUBTILASE_SER"/>
    <property type="match status" value="1"/>
</dbReference>
<evidence type="ECO:0000259" key="9">
    <source>
        <dbReference type="Pfam" id="PF05922"/>
    </source>
</evidence>
<feature type="chain" id="PRO_5013345109" evidence="7">
    <location>
        <begin position="21"/>
        <end position="557"/>
    </location>
</feature>
<dbReference type="InterPro" id="IPR034193">
    <property type="entry name" value="PCSK9_ProteinaseK-like"/>
</dbReference>
<evidence type="ECO:0000256" key="6">
    <source>
        <dbReference type="RuleBase" id="RU003355"/>
    </source>
</evidence>
<dbReference type="PANTHER" id="PTHR43806">
    <property type="entry name" value="PEPTIDASE S8"/>
    <property type="match status" value="1"/>
</dbReference>
<dbReference type="PROSITE" id="PS00137">
    <property type="entry name" value="SUBTILASE_HIS"/>
    <property type="match status" value="1"/>
</dbReference>
<evidence type="ECO:0000313" key="10">
    <source>
        <dbReference type="EMBL" id="ORY77500.1"/>
    </source>
</evidence>
<dbReference type="Pfam" id="PF00082">
    <property type="entry name" value="Peptidase_S8"/>
    <property type="match status" value="1"/>
</dbReference>
<dbReference type="Pfam" id="PF05922">
    <property type="entry name" value="Inhibitor_I9"/>
    <property type="match status" value="1"/>
</dbReference>
<dbReference type="STRING" id="1754190.A0A1Y2F0Y0"/>
<reference evidence="10" key="1">
    <citation type="submission" date="2016-08" db="EMBL/GenBank/DDBJ databases">
        <title>A Parts List for Fungal Cellulosomes Revealed by Comparative Genomics.</title>
        <authorList>
            <consortium name="DOE Joint Genome Institute"/>
            <person name="Haitjema C.H."/>
            <person name="Gilmore S.P."/>
            <person name="Henske J.K."/>
            <person name="Solomon K.V."/>
            <person name="De Groot R."/>
            <person name="Kuo A."/>
            <person name="Mondo S.J."/>
            <person name="Salamov A.A."/>
            <person name="Labutti K."/>
            <person name="Zhao Z."/>
            <person name="Chiniquy J."/>
            <person name="Barry K."/>
            <person name="Brewer H.M."/>
            <person name="Purvine S.O."/>
            <person name="Wright A.T."/>
            <person name="Boxma B."/>
            <person name="Van Alen T."/>
            <person name="Hackstein J.H."/>
            <person name="Baker S.E."/>
            <person name="Grigoriev I.V."/>
            <person name="O'Malley M.A."/>
        </authorList>
    </citation>
    <scope>NUCLEOTIDE SEQUENCE [LARGE SCALE GENOMIC DNA]</scope>
    <source>
        <strain evidence="10">G1</strain>
    </source>
</reference>
<keyword evidence="4 5" id="KW-0720">Serine protease</keyword>
<dbReference type="InterPro" id="IPR022398">
    <property type="entry name" value="Peptidase_S8_His-AS"/>
</dbReference>
<evidence type="ECO:0000256" key="7">
    <source>
        <dbReference type="SAM" id="SignalP"/>
    </source>
</evidence>
<evidence type="ECO:0000256" key="1">
    <source>
        <dbReference type="ARBA" id="ARBA00011073"/>
    </source>
</evidence>
<dbReference type="PRINTS" id="PR00723">
    <property type="entry name" value="SUBTILISIN"/>
</dbReference>
<keyword evidence="7" id="KW-0732">Signal</keyword>
<dbReference type="OrthoDB" id="206201at2759"/>
<feature type="active site" description="Charge relay system" evidence="5">
    <location>
        <position position="265"/>
    </location>
</feature>
<dbReference type="GO" id="GO:0004252">
    <property type="term" value="F:serine-type endopeptidase activity"/>
    <property type="evidence" value="ECO:0007669"/>
    <property type="project" value="UniProtKB-UniRule"/>
</dbReference>
<organism evidence="10 11">
    <name type="scientific">Neocallimastix californiae</name>
    <dbReference type="NCBI Taxonomy" id="1754190"/>
    <lineage>
        <taxon>Eukaryota</taxon>
        <taxon>Fungi</taxon>
        <taxon>Fungi incertae sedis</taxon>
        <taxon>Chytridiomycota</taxon>
        <taxon>Chytridiomycota incertae sedis</taxon>
        <taxon>Neocallimastigomycetes</taxon>
        <taxon>Neocallimastigales</taxon>
        <taxon>Neocallimastigaceae</taxon>
        <taxon>Neocallimastix</taxon>
    </lineage>
</organism>
<evidence type="ECO:0000259" key="8">
    <source>
        <dbReference type="Pfam" id="PF00082"/>
    </source>
</evidence>
<dbReference type="FunFam" id="3.40.50.200:FF:000007">
    <property type="entry name" value="Subtilisin-like serine protease"/>
    <property type="match status" value="1"/>
</dbReference>
<evidence type="ECO:0000313" key="11">
    <source>
        <dbReference type="Proteomes" id="UP000193920"/>
    </source>
</evidence>
<proteinExistence type="inferred from homology"/>
<dbReference type="InterPro" id="IPR023827">
    <property type="entry name" value="Peptidase_S8_Asp-AS"/>
</dbReference>
<dbReference type="CDD" id="cd04077">
    <property type="entry name" value="Peptidases_S8_PCSK9_ProteinaseK_like"/>
    <property type="match status" value="1"/>
</dbReference>
<dbReference type="Gene3D" id="3.30.70.80">
    <property type="entry name" value="Peptidase S8 propeptide/proteinase inhibitor I9"/>
    <property type="match status" value="1"/>
</dbReference>
<dbReference type="AlphaFoldDB" id="A0A1Y2F0Y0"/>
<dbReference type="InterPro" id="IPR015500">
    <property type="entry name" value="Peptidase_S8_subtilisin-rel"/>
</dbReference>
<accession>A0A1Y2F0Y0</accession>